<dbReference type="GO" id="GO:0003723">
    <property type="term" value="F:RNA binding"/>
    <property type="evidence" value="ECO:0007669"/>
    <property type="project" value="UniProtKB-UniRule"/>
</dbReference>
<sequence>MSDTRIPLSALKKVRSNFSGLDESKFPEKSTGQCNYREYVFTEAVAFDIYKIAKMKDEEIINHYNTITSKTFKQMTEEDFHKFIMIALNVRNPVSRNENVMALSYNASLLCKDYNDAQPTKNKVVPFIAASESGKTYTVVPSTVESGDTTPIEETTSDKADAICFYFAWFTRFAVKFPSTSALGKQYDKVRETYLKFYQKSSKIFYEFRPDSEWISCLKNCFDSLPRVTNTLVLHVAAAETYHKTTAKLFNILRYLFFQNLEFMGMHAYVSIVSIINKVALPPGLVLTWLRISGSEAAVDEAYHIMSVLDNGMIKNGATEERLWKYARILDQGYFNRLQTTYSAELMAALAYIEIHLGPSQEGGYNSPLNIYAIANNPHIKAIGKMKAEAFIECKNAMISMSEESSVIDKIYAKRAGVAIFATPIVPMEVDPASQKRKAPETPEPSQEEEAAKRTKSPPAAGIPKGPNV</sequence>
<dbReference type="GO" id="GO:0030430">
    <property type="term" value="C:host cell cytoplasm"/>
    <property type="evidence" value="ECO:0007669"/>
    <property type="project" value="UniProtKB-SubCell"/>
</dbReference>
<evidence type="ECO:0000256" key="9">
    <source>
        <dbReference type="RuleBase" id="RU369108"/>
    </source>
</evidence>
<keyword evidence="6 9" id="KW-0543">Viral nucleoprotein</keyword>
<dbReference type="Proteomes" id="UP000677976">
    <property type="component" value="Segment"/>
</dbReference>
<dbReference type="EMBL" id="MN273311">
    <property type="protein sequence ID" value="QJZ27979.1"/>
    <property type="molecule type" value="Viral_cRNA"/>
</dbReference>
<protein>
    <recommendedName>
        <fullName evidence="1 9">Nucleoprotein</fullName>
        <shortName evidence="9">NP</shortName>
        <shortName evidence="9">Protein N</shortName>
    </recommendedName>
    <alternativeName>
        <fullName evidence="8 9">Nucleocapsid protein</fullName>
    </alternativeName>
</protein>
<keyword evidence="9" id="KW-1035">Host cytoplasm</keyword>
<organism evidence="11 12">
    <name type="scientific">cardamom vein clearing virus</name>
    <dbReference type="NCBI Taxonomy" id="2849749"/>
    <lineage>
        <taxon>Viruses</taxon>
        <taxon>Riboviria</taxon>
        <taxon>Orthornavirae</taxon>
        <taxon>Negarnaviricota</taxon>
        <taxon>Haploviricotina</taxon>
        <taxon>Monjiviricetes</taxon>
        <taxon>Mononegavirales</taxon>
        <taxon>Rhabdoviridae</taxon>
        <taxon>Betarhabdovirinae</taxon>
        <taxon>Betanucleorhabdovirus</taxon>
        <taxon>Betanucleorhabdovirus cardamomi</taxon>
    </lineage>
</organism>
<dbReference type="GO" id="GO:0019013">
    <property type="term" value="C:viral nucleocapsid"/>
    <property type="evidence" value="ECO:0007669"/>
    <property type="project" value="UniProtKB-UniRule"/>
</dbReference>
<evidence type="ECO:0000313" key="11">
    <source>
        <dbReference type="EMBL" id="QJZ27979.1"/>
    </source>
</evidence>
<dbReference type="GO" id="GO:0019029">
    <property type="term" value="C:helical viral capsid"/>
    <property type="evidence" value="ECO:0007669"/>
    <property type="project" value="UniProtKB-UniRule"/>
</dbReference>
<evidence type="ECO:0000256" key="1">
    <source>
        <dbReference type="ARBA" id="ARBA00014389"/>
    </source>
</evidence>
<keyword evidence="5 9" id="KW-0694">RNA-binding</keyword>
<keyword evidence="7 9" id="KW-0687">Ribonucleoprotein</keyword>
<evidence type="ECO:0000313" key="12">
    <source>
        <dbReference type="Proteomes" id="UP000677976"/>
    </source>
</evidence>
<comment type="function">
    <text evidence="9">Encapsidates the genome, protecting it from nucleases. The encapsidated genomic RNA is termed the nucleocapsid (NC) and serves as template for viral transcription and replication.</text>
</comment>
<keyword evidence="12" id="KW-1185">Reference proteome</keyword>
<reference evidence="11 12" key="1">
    <citation type="journal article" date="2020" name="3 Biotech.">
        <title>Reverse transcriptase loop-mediated isothermal amplification and reverse transcriptase recombinase amplification assays for rapid and sensitive detection of cardamom vein clearing virus.</title>
        <authorList>
            <person name="Naveen K.P."/>
            <person name="Bhat A.I."/>
        </authorList>
    </citation>
    <scope>NUCLEOTIDE SEQUENCE [LARGE SCALE GENOMIC DNA]</scope>
    <source>
        <strain evidence="11">ATH</strain>
    </source>
</reference>
<dbReference type="GeneID" id="80536553"/>
<evidence type="ECO:0000256" key="6">
    <source>
        <dbReference type="ARBA" id="ARBA00023086"/>
    </source>
</evidence>
<evidence type="ECO:0000256" key="5">
    <source>
        <dbReference type="ARBA" id="ARBA00022884"/>
    </source>
</evidence>
<evidence type="ECO:0000256" key="8">
    <source>
        <dbReference type="ARBA" id="ARBA00033344"/>
    </source>
</evidence>
<accession>A0A6M6R847</accession>
<dbReference type="InterPro" id="IPR004902">
    <property type="entry name" value="Rhabdo_ncap_2"/>
</dbReference>
<keyword evidence="2 9" id="KW-1139">Helical capsid protein</keyword>
<evidence type="ECO:0000256" key="2">
    <source>
        <dbReference type="ARBA" id="ARBA00022497"/>
    </source>
</evidence>
<keyword evidence="4 9" id="KW-0946">Virion</keyword>
<comment type="subunit">
    <text evidence="9">Homomultimerizes to form the nucleocapsid. Binds to viral genomic RNA.</text>
</comment>
<evidence type="ECO:0000256" key="10">
    <source>
        <dbReference type="SAM" id="MobiDB-lite"/>
    </source>
</evidence>
<evidence type="ECO:0000256" key="7">
    <source>
        <dbReference type="ARBA" id="ARBA00023274"/>
    </source>
</evidence>
<proteinExistence type="inferred from homology"/>
<comment type="subcellular location">
    <subcellularLocation>
        <location evidence="9">Virion</location>
    </subcellularLocation>
    <subcellularLocation>
        <location evidence="9">Host cytoplasm</location>
    </subcellularLocation>
</comment>
<evidence type="ECO:0000256" key="3">
    <source>
        <dbReference type="ARBA" id="ARBA00022561"/>
    </source>
</evidence>
<feature type="region of interest" description="Disordered" evidence="10">
    <location>
        <begin position="431"/>
        <end position="469"/>
    </location>
</feature>
<dbReference type="GO" id="GO:1990904">
    <property type="term" value="C:ribonucleoprotein complex"/>
    <property type="evidence" value="ECO:0007669"/>
    <property type="project" value="UniProtKB-UniRule"/>
</dbReference>
<comment type="similarity">
    <text evidence="9">Belongs to the nucleorhabdovirus nucleocapsid protein family.</text>
</comment>
<dbReference type="KEGG" id="vg:80536553"/>
<keyword evidence="3 9" id="KW-0167">Capsid protein</keyword>
<gene>
    <name evidence="11" type="primary">N</name>
</gene>
<dbReference type="RefSeq" id="YP_010798376.1">
    <property type="nucleotide sequence ID" value="NC_076430.1"/>
</dbReference>
<dbReference type="Pfam" id="PF03216">
    <property type="entry name" value="Rhabdo_ncap_2"/>
    <property type="match status" value="1"/>
</dbReference>
<name>A0A6M6R847_9RHAB</name>
<evidence type="ECO:0000256" key="4">
    <source>
        <dbReference type="ARBA" id="ARBA00022844"/>
    </source>
</evidence>